<sequence length="363" mass="42602">MKQTELFMPEKLDTLEQEIKEKQKITDHEIREFPVSVIVEKFINGLEEDEAELYIPDYQREFVWTESQQSRFIESMLLNLPIPYLFVADTNQNDDGRLEIVDGSQRIRTLVNFLTGELQLNGLEKLPSANGLRFTDFGKSRQLRFNRKTLRMIELTEHADEEARREIFDRLNSGGTRLNDMERRFGSDDQPFYKFLSNIRDKYAPKNGNGLLKKLCPISQAREKRAEYPELILRFFAYSNNYLNFHHRVDKFLEGYAEQEDHDFANLESEFILMLNFAQELFGDQGFRKKPNDNSVPRIRFEALSVGIILALRKNPDLKPPSTLPEWPYSAEFKAHTRSDASNDKNKVKSRIEYVRDKLLGVK</sequence>
<gene>
    <name evidence="2" type="ORF">EGK74_02585</name>
</gene>
<dbReference type="RefSeq" id="WP_096294837.1">
    <property type="nucleotide sequence ID" value="NZ_CP023429.1"/>
</dbReference>
<dbReference type="PANTHER" id="PTHR39639:SF1">
    <property type="entry name" value="DUF262 DOMAIN-CONTAINING PROTEIN"/>
    <property type="match status" value="1"/>
</dbReference>
<comment type="caution">
    <text evidence="2">The sequence shown here is derived from an EMBL/GenBank/DDBJ whole genome shotgun (WGS) entry which is preliminary data.</text>
</comment>
<accession>A0A3N4N7Q5</accession>
<dbReference type="Pfam" id="PF03235">
    <property type="entry name" value="GmrSD_N"/>
    <property type="match status" value="1"/>
</dbReference>
<feature type="domain" description="GmrSD restriction endonucleases N-terminal" evidence="1">
    <location>
        <begin position="47"/>
        <end position="182"/>
    </location>
</feature>
<dbReference type="PANTHER" id="PTHR39639">
    <property type="entry name" value="CHROMOSOME 16, WHOLE GENOME SHOTGUN SEQUENCE"/>
    <property type="match status" value="1"/>
</dbReference>
<evidence type="ECO:0000313" key="2">
    <source>
        <dbReference type="EMBL" id="RPD90197.1"/>
    </source>
</evidence>
<dbReference type="Proteomes" id="UP000272412">
    <property type="component" value="Unassembled WGS sequence"/>
</dbReference>
<dbReference type="InterPro" id="IPR004919">
    <property type="entry name" value="GmrSD_N"/>
</dbReference>
<dbReference type="OrthoDB" id="9798761at2"/>
<keyword evidence="3" id="KW-1185">Reference proteome</keyword>
<organism evidence="2 3">
    <name type="scientific">Neisseria weixii</name>
    <dbReference type="NCBI Taxonomy" id="1853276"/>
    <lineage>
        <taxon>Bacteria</taxon>
        <taxon>Pseudomonadati</taxon>
        <taxon>Pseudomonadota</taxon>
        <taxon>Betaproteobacteria</taxon>
        <taxon>Neisseriales</taxon>
        <taxon>Neisseriaceae</taxon>
        <taxon>Neisseria</taxon>
    </lineage>
</organism>
<evidence type="ECO:0000313" key="3">
    <source>
        <dbReference type="Proteomes" id="UP000272412"/>
    </source>
</evidence>
<proteinExistence type="predicted"/>
<evidence type="ECO:0000259" key="1">
    <source>
        <dbReference type="Pfam" id="PF03235"/>
    </source>
</evidence>
<dbReference type="AlphaFoldDB" id="A0A3N4N7Q5"/>
<dbReference type="KEGG" id="nwx:CGZ65_03480"/>
<protein>
    <submittedName>
        <fullName evidence="2">DUF262 domain-containing protein</fullName>
    </submittedName>
</protein>
<dbReference type="EMBL" id="RPFL01000004">
    <property type="protein sequence ID" value="RPD90197.1"/>
    <property type="molecule type" value="Genomic_DNA"/>
</dbReference>
<reference evidence="2 3" key="1">
    <citation type="submission" date="2018-11" db="EMBL/GenBank/DDBJ databases">
        <title>Neisseria weixii sp. nov. isolated from the rectal contents of plateau pika (Ochotona cruzoniae).</title>
        <authorList>
            <person name="Zhang G."/>
        </authorList>
    </citation>
    <scope>NUCLEOTIDE SEQUENCE [LARGE SCALE GENOMIC DNA]</scope>
    <source>
        <strain evidence="2 3">10009</strain>
    </source>
</reference>
<name>A0A3N4N7Q5_9NEIS</name>